<dbReference type="PANTHER" id="PTHR22891">
    <property type="entry name" value="EUKARYOTIC TRANSLATION INITIATION FACTOR 2C"/>
    <property type="match status" value="1"/>
</dbReference>
<dbReference type="Pfam" id="PF16486">
    <property type="entry name" value="ArgoN"/>
    <property type="match status" value="1"/>
</dbReference>
<dbReference type="Pfam" id="PF02171">
    <property type="entry name" value="Piwi"/>
    <property type="match status" value="1"/>
</dbReference>
<evidence type="ECO:0000259" key="5">
    <source>
        <dbReference type="PROSITE" id="PS50821"/>
    </source>
</evidence>
<accession>B2RFN0</accession>
<dbReference type="GO" id="GO:0031047">
    <property type="term" value="P:regulatory ncRNA-mediated gene silencing"/>
    <property type="evidence" value="ECO:0007669"/>
    <property type="project" value="UniProtKB-KW"/>
</dbReference>
<dbReference type="Gene3D" id="2.170.260.10">
    <property type="entry name" value="paz domain"/>
    <property type="match status" value="1"/>
</dbReference>
<dbReference type="SMART" id="SM00949">
    <property type="entry name" value="PAZ"/>
    <property type="match status" value="1"/>
</dbReference>
<dbReference type="Pfam" id="PF16487">
    <property type="entry name" value="ArgoMid"/>
    <property type="match status" value="1"/>
</dbReference>
<comment type="similarity">
    <text evidence="3">Belongs to the argonaute family.</text>
</comment>
<reference evidence="7" key="1">
    <citation type="journal article" date="2008" name="Mol. Biol. Evol.">
        <title>Altered miRNA repertoire in the simplified chordate, Oikopleura dioica.</title>
        <authorList>
            <person name="Fu X."/>
            <person name="Adamski M."/>
            <person name="Thompson E.M."/>
        </authorList>
    </citation>
    <scope>NUCLEOTIDE SEQUENCE</scope>
</reference>
<dbReference type="InterPro" id="IPR012337">
    <property type="entry name" value="RNaseH-like_sf"/>
</dbReference>
<dbReference type="PROSITE" id="PS50821">
    <property type="entry name" value="PAZ"/>
    <property type="match status" value="1"/>
</dbReference>
<dbReference type="GO" id="GO:0003723">
    <property type="term" value="F:RNA binding"/>
    <property type="evidence" value="ECO:0007669"/>
    <property type="project" value="InterPro"/>
</dbReference>
<keyword evidence="2" id="KW-0943">RNA-mediated gene silencing</keyword>
<evidence type="ECO:0000256" key="4">
    <source>
        <dbReference type="SAM" id="MobiDB-lite"/>
    </source>
</evidence>
<dbReference type="InterPro" id="IPR036085">
    <property type="entry name" value="PAZ_dom_sf"/>
</dbReference>
<feature type="compositionally biased region" description="Low complexity" evidence="4">
    <location>
        <begin position="1"/>
        <end position="23"/>
    </location>
</feature>
<dbReference type="Gene3D" id="3.40.50.2300">
    <property type="match status" value="1"/>
</dbReference>
<dbReference type="CDD" id="cd02846">
    <property type="entry name" value="PAZ_argonaute_like"/>
    <property type="match status" value="1"/>
</dbReference>
<dbReference type="InterPro" id="IPR003100">
    <property type="entry name" value="PAZ_dom"/>
</dbReference>
<dbReference type="SMART" id="SM01163">
    <property type="entry name" value="DUF1785"/>
    <property type="match status" value="1"/>
</dbReference>
<dbReference type="AlphaFoldDB" id="B2RFN0"/>
<evidence type="ECO:0000256" key="1">
    <source>
        <dbReference type="ARBA" id="ARBA00022845"/>
    </source>
</evidence>
<gene>
    <name evidence="7" type="primary">ago1</name>
</gene>
<dbReference type="InterPro" id="IPR032474">
    <property type="entry name" value="Argonaute_N"/>
</dbReference>
<dbReference type="SMART" id="SM00950">
    <property type="entry name" value="Piwi"/>
    <property type="match status" value="1"/>
</dbReference>
<evidence type="ECO:0000256" key="3">
    <source>
        <dbReference type="RuleBase" id="RU361178"/>
    </source>
</evidence>
<dbReference type="InterPro" id="IPR014811">
    <property type="entry name" value="ArgoL1"/>
</dbReference>
<dbReference type="EMBL" id="AM886170">
    <property type="protein sequence ID" value="CAP07636.1"/>
    <property type="molecule type" value="Genomic_DNA"/>
</dbReference>
<dbReference type="InterPro" id="IPR032473">
    <property type="entry name" value="Argonaute_Mid_dom"/>
</dbReference>
<dbReference type="Gene3D" id="3.30.420.10">
    <property type="entry name" value="Ribonuclease H-like superfamily/Ribonuclease H"/>
    <property type="match status" value="1"/>
</dbReference>
<dbReference type="GO" id="GO:0006417">
    <property type="term" value="P:regulation of translation"/>
    <property type="evidence" value="ECO:0007669"/>
    <property type="project" value="UniProtKB-KW"/>
</dbReference>
<protein>
    <submittedName>
        <fullName evidence="7">Argonaute 1</fullName>
    </submittedName>
</protein>
<dbReference type="InterPro" id="IPR003165">
    <property type="entry name" value="Piwi"/>
</dbReference>
<dbReference type="SUPFAM" id="SSF101690">
    <property type="entry name" value="PAZ domain"/>
    <property type="match status" value="1"/>
</dbReference>
<sequence>MSSRSGDSKSPSGGSKPGSDGSSLDLYSALDAEARAMREKLSSIDDIMLPAQRAPGKAGRKIALRSNYYRVKINPNEKIFQLDVNIKEDNAILGKESVKKTDEKRAFMIAFLKEKFPTIQNQVAYDGQSSLYFRETMGLMIAENEDAGKTMRFQYAPRGPRKRDFSVTLRRVNYFNSNDINRYLNGDTLELRMDAIQALDIVFRHRASNDVVNVGRSFFPANQPNRKDIGGGREVWFGYHQSLKAIDGKSGGTLALNIDAAAKAFVKEQLGHEIAMEVFRPRGGEREMADHRFWSDSRRKTLEKYISKLNFIPMHLKNRDRNFRCSTLSRNGADRQTFIDDNGRSINIADYYFKQYKIKLRFPSAPMIQVGTGKNIKYFPLELMRVAPRQPHRGQVDENMQSNMIRAIADPAPKKEGIIDQMARRAISELSPMAALYGVQTSAKMEEISGRVLDAPQMAYGNKKTVKAYQGAWDARREKFFDAKSFPKWVVIAYQARMDQRQVNDFANGLCKAASFEGMRANPPDRVLIAQNENDLMRYYEGCKNNGVTFALVILPRRDSHIYSIVKEKAELVFGVVTQCVQSRNVERANAMFYGNLLQKINVKLGGVNTKVVNRIQLFTKPIMIVGLSFSHPAPGSRNPSIVTASFSCDASGTKYFVGKRLQSSRFSLATGIKDLFLEGLKGFYKRANGKKPERIIVYRNGASEGELQAVAKLEVGQMKAAFAALPGNYSPKLTVIVVNKRTHTRMFAQDKADQIGKSGNVPSGTVVDTGVTSKGLCDWYLNSSQGIQGTSRPVHYTLLHDENNLDADNLQMMSFHLCHAYARCTRTVSLPIPCLYAELMGDRVARYLQSRGHWF</sequence>
<feature type="domain" description="PAZ" evidence="5">
    <location>
        <begin position="289"/>
        <end position="388"/>
    </location>
</feature>
<proteinExistence type="inferred from homology"/>
<feature type="region of interest" description="Disordered" evidence="4">
    <location>
        <begin position="1"/>
        <end position="24"/>
    </location>
</feature>
<dbReference type="Pfam" id="PF08699">
    <property type="entry name" value="ArgoL1"/>
    <property type="match status" value="1"/>
</dbReference>
<evidence type="ECO:0000313" key="7">
    <source>
        <dbReference type="EMBL" id="CAP07636.1"/>
    </source>
</evidence>
<evidence type="ECO:0000256" key="2">
    <source>
        <dbReference type="ARBA" id="ARBA00023158"/>
    </source>
</evidence>
<name>B2RFN0_OIKDI</name>
<evidence type="ECO:0000259" key="6">
    <source>
        <dbReference type="PROSITE" id="PS50822"/>
    </source>
</evidence>
<keyword evidence="1" id="KW-0810">Translation regulation</keyword>
<organism evidence="7">
    <name type="scientific">Oikopleura dioica</name>
    <name type="common">Tunicate</name>
    <dbReference type="NCBI Taxonomy" id="34765"/>
    <lineage>
        <taxon>Eukaryota</taxon>
        <taxon>Metazoa</taxon>
        <taxon>Chordata</taxon>
        <taxon>Tunicata</taxon>
        <taxon>Appendicularia</taxon>
        <taxon>Copelata</taxon>
        <taxon>Oikopleuridae</taxon>
        <taxon>Oikopleura</taxon>
    </lineage>
</organism>
<dbReference type="SUPFAM" id="SSF53098">
    <property type="entry name" value="Ribonuclease H-like"/>
    <property type="match status" value="1"/>
</dbReference>
<dbReference type="InterPro" id="IPR036397">
    <property type="entry name" value="RNaseH_sf"/>
</dbReference>
<dbReference type="Pfam" id="PF02170">
    <property type="entry name" value="PAZ"/>
    <property type="match status" value="1"/>
</dbReference>
<dbReference type="PROSITE" id="PS50822">
    <property type="entry name" value="PIWI"/>
    <property type="match status" value="1"/>
</dbReference>
<feature type="domain" description="Piwi" evidence="6">
    <location>
        <begin position="550"/>
        <end position="850"/>
    </location>
</feature>